<sequence>MKTMKTLRGLGLFLVSITPVLGTSVFADVANDGGASATGAASGTGAVVPAKSLDDKINTFIEPATKQIGEIVFWTVNIGGQDVPFVLIWLVVGAIVFTLYFRFINIRGFKLSLDIV</sequence>
<feature type="non-terminal residue" evidence="2">
    <location>
        <position position="116"/>
    </location>
</feature>
<organism evidence="2">
    <name type="scientific">marine metagenome</name>
    <dbReference type="NCBI Taxonomy" id="408172"/>
    <lineage>
        <taxon>unclassified sequences</taxon>
        <taxon>metagenomes</taxon>
        <taxon>ecological metagenomes</taxon>
    </lineage>
</organism>
<dbReference type="EMBL" id="UINC01197533">
    <property type="protein sequence ID" value="SVE15070.1"/>
    <property type="molecule type" value="Genomic_DNA"/>
</dbReference>
<accession>A0A383B5J0</accession>
<proteinExistence type="predicted"/>
<reference evidence="2" key="1">
    <citation type="submission" date="2018-05" db="EMBL/GenBank/DDBJ databases">
        <authorList>
            <person name="Lanie J.A."/>
            <person name="Ng W.-L."/>
            <person name="Kazmierczak K.M."/>
            <person name="Andrzejewski T.M."/>
            <person name="Davidsen T.M."/>
            <person name="Wayne K.J."/>
            <person name="Tettelin H."/>
            <person name="Glass J.I."/>
            <person name="Rusch D."/>
            <person name="Podicherti R."/>
            <person name="Tsui H.-C.T."/>
            <person name="Winkler M.E."/>
        </authorList>
    </citation>
    <scope>NUCLEOTIDE SEQUENCE</scope>
</reference>
<dbReference type="AlphaFoldDB" id="A0A383B5J0"/>
<keyword evidence="1" id="KW-0812">Transmembrane</keyword>
<feature type="transmembrane region" description="Helical" evidence="1">
    <location>
        <begin position="83"/>
        <end position="103"/>
    </location>
</feature>
<protein>
    <submittedName>
        <fullName evidence="2">Uncharacterized protein</fullName>
    </submittedName>
</protein>
<evidence type="ECO:0000256" key="1">
    <source>
        <dbReference type="SAM" id="Phobius"/>
    </source>
</evidence>
<gene>
    <name evidence="2" type="ORF">METZ01_LOCUS467924</name>
</gene>
<name>A0A383B5J0_9ZZZZ</name>
<evidence type="ECO:0000313" key="2">
    <source>
        <dbReference type="EMBL" id="SVE15070.1"/>
    </source>
</evidence>
<keyword evidence="1" id="KW-1133">Transmembrane helix</keyword>
<keyword evidence="1" id="KW-0472">Membrane</keyword>